<dbReference type="STRING" id="683840.U5H4X6"/>
<name>U5H4X6_USTV1</name>
<dbReference type="Pfam" id="PF03542">
    <property type="entry name" value="Tuberin"/>
    <property type="match status" value="1"/>
</dbReference>
<feature type="region of interest" description="Disordered" evidence="2">
    <location>
        <begin position="778"/>
        <end position="828"/>
    </location>
</feature>
<feature type="region of interest" description="Disordered" evidence="2">
    <location>
        <begin position="255"/>
        <end position="354"/>
    </location>
</feature>
<feature type="compositionally biased region" description="Low complexity" evidence="2">
    <location>
        <begin position="778"/>
        <end position="798"/>
    </location>
</feature>
<dbReference type="InterPro" id="IPR027107">
    <property type="entry name" value="Tuberin/Ral-act_asu"/>
</dbReference>
<feature type="compositionally biased region" description="Low complexity" evidence="2">
    <location>
        <begin position="1794"/>
        <end position="1807"/>
    </location>
</feature>
<dbReference type="GO" id="GO:0005634">
    <property type="term" value="C:nucleus"/>
    <property type="evidence" value="ECO:0007669"/>
    <property type="project" value="InterPro"/>
</dbReference>
<proteinExistence type="predicted"/>
<reference evidence="5" key="2">
    <citation type="submission" date="2010-11" db="EMBL/GenBank/DDBJ databases">
        <authorList>
            <consortium name="The Broad Institute Genome Sequencing Platform"/>
            <person name="Earl A."/>
            <person name="Ward D."/>
            <person name="Feldgarden M."/>
            <person name="Gevers D."/>
            <person name="Butler R."/>
            <person name="Young S.K."/>
            <person name="Zeng Q."/>
            <person name="Gargeya S."/>
            <person name="Fitzgerald M."/>
            <person name="Haas B."/>
            <person name="Abouelleil A."/>
            <person name="Alvarado L."/>
            <person name="Arachchi H.M."/>
            <person name="Berlin A."/>
            <person name="Brown A."/>
            <person name="Chapman S.B."/>
            <person name="Chen Z."/>
            <person name="Dunbar C."/>
            <person name="Freedman E."/>
            <person name="Gearin G."/>
            <person name="Gellesch M."/>
            <person name="Goldberg J."/>
            <person name="Griggs A."/>
            <person name="Gujja S."/>
            <person name="Heilman E."/>
            <person name="Heiman D."/>
            <person name="Howarth C."/>
            <person name="Larson L."/>
            <person name="Lui A."/>
            <person name="MacDonald P.J.P."/>
            <person name="Mehta T."/>
            <person name="Montmayeur A."/>
            <person name="Murphy C."/>
            <person name="Neiman D."/>
            <person name="Pearson M."/>
            <person name="Priest M."/>
            <person name="Roberts A."/>
            <person name="Saif S."/>
            <person name="Shea T."/>
            <person name="Shenoy N."/>
            <person name="Sisk P."/>
            <person name="Stolte C."/>
            <person name="Sykes S."/>
            <person name="White J."/>
            <person name="Yandava C."/>
            <person name="Wortman J."/>
            <person name="Nusbaum C."/>
            <person name="Birren B."/>
        </authorList>
    </citation>
    <scope>NUCLEOTIDE SEQUENCE</scope>
    <source>
        <strain evidence="5">P1A1 Lamole</strain>
    </source>
</reference>
<sequence>MTTGIIGAVAGRAAVQHDGDDGTSHDSSMYEMDMRQQPVQARMAGAGSRADRRPLDPPPIIRLRIRQPKADRRGRERASAATFVAATTPTGALVSANDPWAARPREFNLHRPGKGLNRNGGDDVDVAADGDDEAVTYTSPSMTHTLFCFASLVGADHDKELYQLSGSRSMHVTGSVVSSLFHLKDQSCFVFPDLSVRTEGKFRFKMSLFEIMEDGVRYCTSIFTDPFQVYSSKRFPGMTKSTELSKAFAEQGLRLRIRRPGASERDEDNDAEDEDGEKNGRLHSHRQSYAQYSSQNGQLGQRSGGYRHSLPHSTPSRITPSPINEARRRHSSHNSWPSPDDPSPRYDSHSVPYHSRPINTAVPFIFHRSAPHQSNTPSPSSGSARGHSPFAQHPGTPTSEHAYASHRIALPPHSFPSAHVQAATGYPAHYLSPPYAFGRTGPAPTTAYAPNPNERFGPRPLQQPQPSHLSSQPLHKQPHQQQGYAPALPYDRADRMFVSPPLASVTLPPLRGHRAMMQIRELSGTSSSSPLPPLSGRHTSWSNAPSKTARDSPLNGDLRSPKARKIEGYSAGGGGEPLRPTEAERRDSEHEQMQEDQARTDRPELAPIKSNNHLSRLLGSTAKDAKAVDSDEPLFTHGFNSSSRGDGIHSDQLPTGPTDHWQTASGSRLILGRHSAPLLPLATFLSDTPTIRAPSLHTVCTVGPGDLKAKSPTSTAGEESPGLMLPATSASSQGSTSSPTSSAAPSDTSSSGGGGNQFISFLTKVGRGLGKASASGAEASATGSASTSPSTLPPASRSHFVAVRPGSDGLEGFGGRAVSTGSSSRGAGVKLSKSKMSAIDPIILDQELKREEAIAAAFVAGGGRGGRGGLITSTHGKTKPTVAATTTGYAPAQTTTSATKVQSARKTSLRSPTSRSSSILVGSPFSPATPQRLSIDIASSPPYETLPPTIEDEGPMMRPSQILSELSDIAQHTSDPSRLIRLMQKLAKSVATYPFPPPALAAAPLSQALSSHPTSPAAEADDTAPPHRRRAAPTPTPVQIYLSQSRWLSPHSPPALREAVLALLVASIEASQSATGGMKETDKAIYWDETRRWAEEGKVQADDGLGGRRWMLPDTERELLVTVLSIMTKRGRDLSDVPGLVALLCHFVTESLPTPRPPSPLFDLTLQTPLVRKSASMPPSKHASALALLTALHRFSAPYVYANSTRLALKAMLEVARLQDEDDIGGVQAMDEHGNATWSLSDDSKDGSMLGFLTALIRHGEVAGKRDAHFQAQIDDDFDPEGASLDSDELLREIVAVVARIIGLEGHVRVVDLIDGDSTPPSTHDRATRPSELPPRAQRLMTELIRSPANQALKSLRSSLIAPPATLPRPLPPVLLLVGTLRSLRKALDDHSKEVETSVERRADSITKTPSWSDHRLPNLLSLGLPYLWNGMRRAMEWQSAPIDAEVLKLMDDRLEAMDRLARKIKDVRKAGAGGIASNLLTPSGMREGGLHQEGPEDEGEQGVGYEEWDMTIDLLMATKWHIDTWETTKLKSWTLEEEDDPNESNTDISEDEESRDELAPASLSGHAWRQPEVLEVFAALLRRLIRAWRHEDGFSGPSERVLALLISLASHLPESYALHVLEQTEAHALCLPTRTEWLDRTQEILKAFYVSPSRGQGSVRVLYAGPAASVRRRTLQLVSSLHSQLHHQSEQRDALVSTIILPLLETSFEVETDAEVAEVMITLSNEVVRDSLGTEEVNSGGPLGPFDRLRLLLVRNAKGSVRPFDRYSTSAPTTPKARRTNLAFLSRYHKDNSPSAMRSSPSISAPVATPSIAGSTTQEPADISHVAVMGLITMFHVCLETSTYESSEKGVQIFRDLLALLSPAAAPSSDALTDYAIPLRTRMLILAWLVRLRADASHRVQWVHDVDITSAATALYRAEQANGPAMDALNGAMEDGSRGRSGRGSAPPSERSASASRARRGNDDRSPSRMGRRGTQTPATPAGVVIATGPPLWAVPETLPFNFGSLSSSFGAGGLVSFDHHRMRYWTEEQDPGTGQFVAKEIVDPSAASDPEAKVVVLPVSEYLCVVNHLLAHDQEWELLSYLLCHLPEQLSNKHFAAGPRASLQIYTLLKHLCFGLRSIDRPWPNILPMGVKRAEAQAVTYQILTALIAYRSLFSRQQQHEMVETFMCGLSNPRDLAKPCIHALSIASFEMRPSVTKHLSEIVRNLQKIISSAELGVHILEFIAGIGQQPSVYSNFTDVDFQTVFGIALKYIQAHNERLLDAPLTAEDEEGIEYAFSQYVFLLAYYCIAAWFLALRLSERPKFVPFLTRRLVQANEGKPEVDEATEVCFDMIARYTYTNADPRVRASSFDDLLTGETQPALGVGPTLPSKSWIIGTATITISNVKMAGWVEVTIRRASGIVKMMWELQNITGVKSSSDAELVSMYMRHRENAGISGAETIEASAASSQGPTGIAPAAPKLDSAVVEAVNLAHAASLPPTLESGLLTVGPEFFALQLSPFPELAPNTTPVLMPDDPAYGRALRMLDRVPVVDLHKIGVLYVGPGQFTEAEILANTHGSKPYIEFISELGQLWRLKDHPQYCGGLDREQDFDGKWMYVWDDDIAQMFFHVATLMPTDLERHPRSERKKSHIGNDFVKVIFNESGGEFAFDTLPSEFNFVNIVIQPHTPAGNPWLAPGMTSNAQFFKVTMQCRAGMPEIGPLGSFKMVAGTSLPHVVRQLALHSNIFAQIYLATVGFEGGHGKTQRIGYVSNWRQRLQQIKQLKKRINDQRGTAPPSTQGQRLNVEAAELARLFTSWL</sequence>
<feature type="region of interest" description="Disordered" evidence="2">
    <location>
        <begin position="700"/>
        <end position="755"/>
    </location>
</feature>
<dbReference type="OMA" id="AYASHRI"/>
<dbReference type="Pfam" id="PF02145">
    <property type="entry name" value="Rap_GAP"/>
    <property type="match status" value="1"/>
</dbReference>
<accession>U5H4X6</accession>
<feature type="region of interest" description="Disordered" evidence="2">
    <location>
        <begin position="522"/>
        <end position="607"/>
    </location>
</feature>
<reference evidence="5 7" key="3">
    <citation type="journal article" date="2015" name="BMC Genomics">
        <title>Sex and parasites: genomic and transcriptomic analysis of Microbotryum lychnidis-dioicae, the biotrophic and plant-castrating anther smut fungus.</title>
        <authorList>
            <person name="Perlin M.H."/>
            <person name="Amselem J."/>
            <person name="Fontanillas E."/>
            <person name="Toh S.S."/>
            <person name="Chen Z."/>
            <person name="Goldberg J."/>
            <person name="Duplessis S."/>
            <person name="Henrissat B."/>
            <person name="Young S."/>
            <person name="Zeng Q."/>
            <person name="Aguileta G."/>
            <person name="Petit E."/>
            <person name="Badouin H."/>
            <person name="Andrews J."/>
            <person name="Razeeq D."/>
            <person name="Gabaldon T."/>
            <person name="Quesneville H."/>
            <person name="Giraud T."/>
            <person name="Hood M.E."/>
            <person name="Schultz D.J."/>
            <person name="Cuomo C.A."/>
        </authorList>
    </citation>
    <scope>NUCLEOTIDE SEQUENCE [LARGE SCALE GENOMIC DNA]</scope>
    <source>
        <strain evidence="7">p1A1 Lamole</strain>
        <strain evidence="5">P1A1 Lamole</strain>
    </source>
</reference>
<feature type="compositionally biased region" description="Low complexity" evidence="2">
    <location>
        <begin position="726"/>
        <end position="750"/>
    </location>
</feature>
<feature type="compositionally biased region" description="Low complexity" evidence="2">
    <location>
        <begin position="909"/>
        <end position="918"/>
    </location>
</feature>
<evidence type="ECO:0000256" key="2">
    <source>
        <dbReference type="SAM" id="MobiDB-lite"/>
    </source>
</evidence>
<dbReference type="PROSITE" id="PS51821">
    <property type="entry name" value="VELVET"/>
    <property type="match status" value="1"/>
</dbReference>
<dbReference type="Pfam" id="PF11754">
    <property type="entry name" value="Velvet"/>
    <property type="match status" value="1"/>
</dbReference>
<feature type="region of interest" description="Disordered" evidence="2">
    <location>
        <begin position="369"/>
        <end position="401"/>
    </location>
</feature>
<evidence type="ECO:0008006" key="8">
    <source>
        <dbReference type="Google" id="ProtNLM"/>
    </source>
</evidence>
<dbReference type="EMBL" id="AEIJ01000231">
    <property type="status" value="NOT_ANNOTATED_CDS"/>
    <property type="molecule type" value="Genomic_DNA"/>
</dbReference>
<feature type="domain" description="Rap-GAP" evidence="3">
    <location>
        <begin position="2523"/>
        <end position="2762"/>
    </location>
</feature>
<dbReference type="InterPro" id="IPR038491">
    <property type="entry name" value="Velvet_dom_sf"/>
</dbReference>
<dbReference type="InterPro" id="IPR037525">
    <property type="entry name" value="Velvet_dom"/>
</dbReference>
<dbReference type="Pfam" id="PF11864">
    <property type="entry name" value="DUF3384"/>
    <property type="match status" value="1"/>
</dbReference>
<feature type="compositionally biased region" description="Acidic residues" evidence="2">
    <location>
        <begin position="265"/>
        <end position="276"/>
    </location>
</feature>
<dbReference type="GO" id="GO:0051056">
    <property type="term" value="P:regulation of small GTPase mediated signal transduction"/>
    <property type="evidence" value="ECO:0007669"/>
    <property type="project" value="InterPro"/>
</dbReference>
<evidence type="ECO:0000259" key="3">
    <source>
        <dbReference type="PROSITE" id="PS50085"/>
    </source>
</evidence>
<evidence type="ECO:0000259" key="4">
    <source>
        <dbReference type="PROSITE" id="PS51821"/>
    </source>
</evidence>
<dbReference type="GO" id="GO:0005096">
    <property type="term" value="F:GTPase activator activity"/>
    <property type="evidence" value="ECO:0007669"/>
    <property type="project" value="UniProtKB-KW"/>
</dbReference>
<feature type="domain" description="Velvet" evidence="4">
    <location>
        <begin position="24"/>
        <end position="258"/>
    </location>
</feature>
<feature type="compositionally biased region" description="Acidic residues" evidence="2">
    <location>
        <begin position="1536"/>
        <end position="1556"/>
    </location>
</feature>
<dbReference type="SUPFAM" id="SSF111347">
    <property type="entry name" value="Rap/Ran-GAP"/>
    <property type="match status" value="1"/>
</dbReference>
<keyword evidence="7" id="KW-1185">Reference proteome</keyword>
<feature type="compositionally biased region" description="Low complexity" evidence="2">
    <location>
        <begin position="1944"/>
        <end position="1957"/>
    </location>
</feature>
<gene>
    <name evidence="5" type="ORF">MVLG_02359</name>
</gene>
<dbReference type="PROSITE" id="PS50085">
    <property type="entry name" value="RAPGAP"/>
    <property type="match status" value="1"/>
</dbReference>
<feature type="compositionally biased region" description="Polar residues" evidence="2">
    <location>
        <begin position="897"/>
        <end position="906"/>
    </location>
</feature>
<dbReference type="Gene3D" id="2.60.40.3960">
    <property type="entry name" value="Velvet domain"/>
    <property type="match status" value="1"/>
</dbReference>
<evidence type="ECO:0000313" key="6">
    <source>
        <dbReference type="EnsemblFungi" id="MVLG_02359T0"/>
    </source>
</evidence>
<evidence type="ECO:0000313" key="7">
    <source>
        <dbReference type="Proteomes" id="UP000017200"/>
    </source>
</evidence>
<feature type="compositionally biased region" description="Polar residues" evidence="2">
    <location>
        <begin position="287"/>
        <end position="301"/>
    </location>
</feature>
<feature type="region of interest" description="Disordered" evidence="2">
    <location>
        <begin position="1793"/>
        <end position="1817"/>
    </location>
</feature>
<dbReference type="FunFam" id="3.40.50.11210:FF:000007">
    <property type="entry name" value="Tuberous sclerosis 2"/>
    <property type="match status" value="1"/>
</dbReference>
<feature type="region of interest" description="Disordered" evidence="2">
    <location>
        <begin position="441"/>
        <end position="484"/>
    </location>
</feature>
<feature type="compositionally biased region" description="Low complexity" evidence="2">
    <location>
        <begin position="441"/>
        <end position="450"/>
    </location>
</feature>
<dbReference type="GO" id="GO:0033596">
    <property type="term" value="C:TSC1-TSC2 complex"/>
    <property type="evidence" value="ECO:0007669"/>
    <property type="project" value="TreeGrafter"/>
</dbReference>
<feature type="region of interest" description="Disordered" evidence="2">
    <location>
        <begin position="1927"/>
        <end position="1985"/>
    </location>
</feature>
<dbReference type="GO" id="GO:0032007">
    <property type="term" value="P:negative regulation of TOR signaling"/>
    <property type="evidence" value="ECO:0007669"/>
    <property type="project" value="TreeGrafter"/>
</dbReference>
<reference evidence="7" key="1">
    <citation type="submission" date="2010-11" db="EMBL/GenBank/DDBJ databases">
        <title>The genome sequence of Microbotryum violaceum strain p1A1 Lamole.</title>
        <authorList>
            <person name="Cuomo C."/>
            <person name="Perlin M."/>
            <person name="Young S.K."/>
            <person name="Zeng Q."/>
            <person name="Gargeya S."/>
            <person name="Alvarado L."/>
            <person name="Berlin A."/>
            <person name="Chapman S.B."/>
            <person name="Chen Z."/>
            <person name="Freedman E."/>
            <person name="Gellesch M."/>
            <person name="Goldberg J."/>
            <person name="Griggs A."/>
            <person name="Gujja S."/>
            <person name="Heilman E."/>
            <person name="Heiman D."/>
            <person name="Howarth C."/>
            <person name="Mehta T."/>
            <person name="Neiman D."/>
            <person name="Pearson M."/>
            <person name="Roberts A."/>
            <person name="Saif S."/>
            <person name="Shea T."/>
            <person name="Shenoy N."/>
            <person name="Sisk P."/>
            <person name="Stolte C."/>
            <person name="Sykes S."/>
            <person name="White J."/>
            <person name="Yandava C."/>
            <person name="Haas B."/>
            <person name="Nusbaum C."/>
            <person name="Birren B."/>
        </authorList>
    </citation>
    <scope>NUCLEOTIDE SEQUENCE [LARGE SCALE GENOMIC DNA]</scope>
    <source>
        <strain evidence="7">p1A1 Lamole</strain>
    </source>
</reference>
<feature type="compositionally biased region" description="Polar residues" evidence="2">
    <location>
        <begin position="371"/>
        <end position="383"/>
    </location>
</feature>
<feature type="region of interest" description="Disordered" evidence="2">
    <location>
        <begin position="1534"/>
        <end position="1564"/>
    </location>
</feature>
<keyword evidence="1" id="KW-0343">GTPase activation</keyword>
<feature type="region of interest" description="Disordered" evidence="2">
    <location>
        <begin position="1479"/>
        <end position="1503"/>
    </location>
</feature>
<feature type="compositionally biased region" description="Low complexity" evidence="2">
    <location>
        <begin position="887"/>
        <end position="896"/>
    </location>
</feature>
<dbReference type="Proteomes" id="UP000017200">
    <property type="component" value="Unassembled WGS sequence"/>
</dbReference>
<dbReference type="InterPro" id="IPR035974">
    <property type="entry name" value="Rap/Ran-GAP_sf"/>
</dbReference>
<organism evidence="5">
    <name type="scientific">Microbotryum lychnidis-dioicae (strain p1A1 Lamole / MvSl-1064)</name>
    <name type="common">Anther smut fungus</name>
    <dbReference type="NCBI Taxonomy" id="683840"/>
    <lineage>
        <taxon>Eukaryota</taxon>
        <taxon>Fungi</taxon>
        <taxon>Dikarya</taxon>
        <taxon>Basidiomycota</taxon>
        <taxon>Pucciniomycotina</taxon>
        <taxon>Microbotryomycetes</taxon>
        <taxon>Microbotryales</taxon>
        <taxon>Microbotryaceae</taxon>
        <taxon>Microbotryum</taxon>
    </lineage>
</organism>
<protein>
    <recommendedName>
        <fullName evidence="8">Velvet domain-containing protein</fullName>
    </recommendedName>
</protein>
<feature type="compositionally biased region" description="Basic and acidic residues" evidence="2">
    <location>
        <begin position="579"/>
        <end position="604"/>
    </location>
</feature>
<evidence type="ECO:0000256" key="1">
    <source>
        <dbReference type="ARBA" id="ARBA00022468"/>
    </source>
</evidence>
<dbReference type="OrthoDB" id="19311at2759"/>
<feature type="region of interest" description="Disordered" evidence="2">
    <location>
        <begin position="887"/>
        <end position="927"/>
    </location>
</feature>
<dbReference type="InterPro" id="IPR000331">
    <property type="entry name" value="Rap/Ran_GAP_dom"/>
</dbReference>
<dbReference type="EMBL" id="GL541660">
    <property type="protein sequence ID" value="KDE07314.1"/>
    <property type="molecule type" value="Genomic_DNA"/>
</dbReference>
<dbReference type="PANTHER" id="PTHR10063:SF0">
    <property type="entry name" value="TUBERIN"/>
    <property type="match status" value="1"/>
</dbReference>
<dbReference type="Gene3D" id="3.40.50.11210">
    <property type="entry name" value="Rap/Ran-GAP"/>
    <property type="match status" value="1"/>
</dbReference>
<dbReference type="InterPro" id="IPR024584">
    <property type="entry name" value="Tuberin_N"/>
</dbReference>
<feature type="compositionally biased region" description="Polar residues" evidence="2">
    <location>
        <begin position="537"/>
        <end position="546"/>
    </location>
</feature>
<dbReference type="EnsemblFungi" id="MVLG_02359T0">
    <property type="protein sequence ID" value="MVLG_02359T0"/>
    <property type="gene ID" value="MVLG_02359"/>
</dbReference>
<feature type="compositionally biased region" description="Low complexity" evidence="2">
    <location>
        <begin position="460"/>
        <end position="475"/>
    </location>
</feature>
<feature type="compositionally biased region" description="Polar residues" evidence="2">
    <location>
        <begin position="311"/>
        <end position="322"/>
    </location>
</feature>
<evidence type="ECO:0000313" key="5">
    <source>
        <dbReference type="EMBL" id="KDE07314.1"/>
    </source>
</evidence>
<dbReference type="PANTHER" id="PTHR10063">
    <property type="entry name" value="TUBERIN"/>
    <property type="match status" value="1"/>
</dbReference>
<dbReference type="HOGENOM" id="CLU_226867_0_0_1"/>
<feature type="region of interest" description="Disordered" evidence="2">
    <location>
        <begin position="1005"/>
        <end position="1035"/>
    </location>
</feature>
<dbReference type="InParanoid" id="U5H4X6"/>
<dbReference type="InterPro" id="IPR018515">
    <property type="entry name" value="Tuberin-type_domain"/>
</dbReference>
<reference evidence="6" key="4">
    <citation type="submission" date="2015-06" db="UniProtKB">
        <authorList>
            <consortium name="EnsemblFungi"/>
        </authorList>
    </citation>
    <scope>IDENTIFICATION</scope>
</reference>